<sequence length="115" mass="12543">MPANFDSPLTINGGTGFVQWPTGPLGSVDGYKPIRVEVWLMQQSTGAIQMTYQDEFIPGVTTWKADDPYFPPSGSLSGGLFKPGAALGTAVLITKKMGGTVQHVYWWTEEVDLKY</sequence>
<accession>A0A370KIB5</accession>
<dbReference type="OrthoDB" id="8480440at2"/>
<dbReference type="RefSeq" id="WP_016557942.1">
    <property type="nucleotide sequence ID" value="NZ_KZ857266.1"/>
</dbReference>
<comment type="caution">
    <text evidence="1">The sequence shown here is derived from an EMBL/GenBank/DDBJ whole genome shotgun (WGS) entry which is preliminary data.</text>
</comment>
<evidence type="ECO:0000313" key="1">
    <source>
        <dbReference type="EMBL" id="RDJ05633.1"/>
    </source>
</evidence>
<organism evidence="1 2">
    <name type="scientific">Rhizobium grahamii</name>
    <dbReference type="NCBI Taxonomy" id="1120045"/>
    <lineage>
        <taxon>Bacteria</taxon>
        <taxon>Pseudomonadati</taxon>
        <taxon>Pseudomonadota</taxon>
        <taxon>Alphaproteobacteria</taxon>
        <taxon>Hyphomicrobiales</taxon>
        <taxon>Rhizobiaceae</taxon>
        <taxon>Rhizobium/Agrobacterium group</taxon>
        <taxon>Rhizobium</taxon>
    </lineage>
</organism>
<dbReference type="AlphaFoldDB" id="A0A370KIB5"/>
<name>A0A370KIB5_9HYPH</name>
<evidence type="ECO:0000313" key="2">
    <source>
        <dbReference type="Proteomes" id="UP000254939"/>
    </source>
</evidence>
<dbReference type="Proteomes" id="UP000254939">
    <property type="component" value="Unassembled WGS sequence"/>
</dbReference>
<proteinExistence type="predicted"/>
<gene>
    <name evidence="1" type="ORF">B5K06_24580</name>
</gene>
<dbReference type="EMBL" id="NAAC01000031">
    <property type="protein sequence ID" value="RDJ05633.1"/>
    <property type="molecule type" value="Genomic_DNA"/>
</dbReference>
<reference evidence="1 2" key="1">
    <citation type="submission" date="2017-03" db="EMBL/GenBank/DDBJ databases">
        <title>Genome analysis of Rhizobial strains effectives or ineffectives for nitrogen fixation isolated from bean seeds.</title>
        <authorList>
            <person name="Peralta H."/>
            <person name="Aguilar-Vera A."/>
            <person name="Mora Y."/>
            <person name="Vargas-Lagunas C."/>
            <person name="Girard L."/>
            <person name="Mora J."/>
        </authorList>
    </citation>
    <scope>NUCLEOTIDE SEQUENCE [LARGE SCALE GENOMIC DNA]</scope>
    <source>
        <strain evidence="1 2">CCGM3</strain>
    </source>
</reference>
<protein>
    <submittedName>
        <fullName evidence="1">Uncharacterized protein</fullName>
    </submittedName>
</protein>